<evidence type="ECO:0000256" key="2">
    <source>
        <dbReference type="ARBA" id="ARBA00022525"/>
    </source>
</evidence>
<dbReference type="Pfam" id="PF00089">
    <property type="entry name" value="Trypsin"/>
    <property type="match status" value="1"/>
</dbReference>
<evidence type="ECO:0000256" key="7">
    <source>
        <dbReference type="ARBA" id="ARBA00023180"/>
    </source>
</evidence>
<dbReference type="Proteomes" id="UP001562425">
    <property type="component" value="Unassembled WGS sequence"/>
</dbReference>
<dbReference type="GO" id="GO:0008236">
    <property type="term" value="F:serine-type peptidase activity"/>
    <property type="evidence" value="ECO:0007669"/>
    <property type="project" value="UniProtKB-KW"/>
</dbReference>
<dbReference type="SUPFAM" id="SSF50494">
    <property type="entry name" value="Trypsin-like serine proteases"/>
    <property type="match status" value="1"/>
</dbReference>
<dbReference type="PROSITE" id="PS50240">
    <property type="entry name" value="TRYPSIN_DOM"/>
    <property type="match status" value="1"/>
</dbReference>
<evidence type="ECO:0000256" key="8">
    <source>
        <dbReference type="ARBA" id="ARBA00024195"/>
    </source>
</evidence>
<dbReference type="PROSITE" id="PS00135">
    <property type="entry name" value="TRYPSIN_SER"/>
    <property type="match status" value="1"/>
</dbReference>
<dbReference type="InterPro" id="IPR001254">
    <property type="entry name" value="Trypsin_dom"/>
</dbReference>
<gene>
    <name evidence="11" type="ORF">pipiens_009235</name>
</gene>
<evidence type="ECO:0000313" key="12">
    <source>
        <dbReference type="Proteomes" id="UP001562425"/>
    </source>
</evidence>
<dbReference type="GO" id="GO:0006508">
    <property type="term" value="P:proteolysis"/>
    <property type="evidence" value="ECO:0007669"/>
    <property type="project" value="UniProtKB-KW"/>
</dbReference>
<comment type="caution">
    <text evidence="11">The sequence shown here is derived from an EMBL/GenBank/DDBJ whole genome shotgun (WGS) entry which is preliminary data.</text>
</comment>
<keyword evidence="7" id="KW-0325">Glycoprotein</keyword>
<evidence type="ECO:0000259" key="10">
    <source>
        <dbReference type="PROSITE" id="PS50240"/>
    </source>
</evidence>
<dbReference type="PROSITE" id="PS00134">
    <property type="entry name" value="TRYPSIN_HIS"/>
    <property type="match status" value="1"/>
</dbReference>
<dbReference type="InterPro" id="IPR009003">
    <property type="entry name" value="Peptidase_S1_PA"/>
</dbReference>
<dbReference type="SMART" id="SM00020">
    <property type="entry name" value="Tryp_SPc"/>
    <property type="match status" value="1"/>
</dbReference>
<dbReference type="InterPro" id="IPR001314">
    <property type="entry name" value="Peptidase_S1A"/>
</dbReference>
<dbReference type="PANTHER" id="PTHR24260">
    <property type="match status" value="1"/>
</dbReference>
<keyword evidence="3" id="KW-0399">Innate immunity</keyword>
<dbReference type="PANTHER" id="PTHR24260:SF147">
    <property type="entry name" value="EG:BACR7A4.3 PROTEIN-RELATED"/>
    <property type="match status" value="1"/>
</dbReference>
<evidence type="ECO:0000256" key="1">
    <source>
        <dbReference type="ARBA" id="ARBA00004613"/>
    </source>
</evidence>
<keyword evidence="4" id="KW-0732">Signal</keyword>
<evidence type="ECO:0000256" key="6">
    <source>
        <dbReference type="ARBA" id="ARBA00023157"/>
    </source>
</evidence>
<accession>A0ABD1DEU5</accession>
<keyword evidence="6" id="KW-1015">Disulfide bond</keyword>
<comment type="subcellular location">
    <subcellularLocation>
        <location evidence="1">Secreted</location>
    </subcellularLocation>
</comment>
<dbReference type="InterPro" id="IPR033116">
    <property type="entry name" value="TRYPSIN_SER"/>
</dbReference>
<dbReference type="FunFam" id="2.40.10.10:FF:000028">
    <property type="entry name" value="Serine protease easter"/>
    <property type="match status" value="1"/>
</dbReference>
<keyword evidence="2" id="KW-0964">Secreted</keyword>
<keyword evidence="5" id="KW-0391">Immunity</keyword>
<dbReference type="AlphaFoldDB" id="A0ABD1DEU5"/>
<protein>
    <recommendedName>
        <fullName evidence="10">Peptidase S1 domain-containing protein</fullName>
    </recommendedName>
</protein>
<keyword evidence="12" id="KW-1185">Reference proteome</keyword>
<reference evidence="11 12" key="1">
    <citation type="submission" date="2024-05" db="EMBL/GenBank/DDBJ databases">
        <title>Culex pipiens pipiens assembly and annotation.</title>
        <authorList>
            <person name="Alout H."/>
            <person name="Durand T."/>
        </authorList>
    </citation>
    <scope>NUCLEOTIDE SEQUENCE [LARGE SCALE GENOMIC DNA]</scope>
    <source>
        <strain evidence="11">HA-2024</strain>
        <tissue evidence="11">Whole body</tissue>
    </source>
</reference>
<keyword evidence="9" id="KW-0378">Hydrolase</keyword>
<evidence type="ECO:0000256" key="5">
    <source>
        <dbReference type="ARBA" id="ARBA00022859"/>
    </source>
</evidence>
<dbReference type="GO" id="GO:0005576">
    <property type="term" value="C:extracellular region"/>
    <property type="evidence" value="ECO:0007669"/>
    <property type="project" value="UniProtKB-SubCell"/>
</dbReference>
<comment type="similarity">
    <text evidence="8">Belongs to the peptidase S1 family. CLIP subfamily.</text>
</comment>
<keyword evidence="9" id="KW-0645">Protease</keyword>
<dbReference type="InterPro" id="IPR051333">
    <property type="entry name" value="CLIP_Serine_Protease"/>
</dbReference>
<dbReference type="Gene3D" id="2.40.10.10">
    <property type="entry name" value="Trypsin-like serine proteases"/>
    <property type="match status" value="1"/>
</dbReference>
<dbReference type="GO" id="GO:0045087">
    <property type="term" value="P:innate immune response"/>
    <property type="evidence" value="ECO:0007669"/>
    <property type="project" value="UniProtKB-KW"/>
</dbReference>
<feature type="domain" description="Peptidase S1" evidence="10">
    <location>
        <begin position="36"/>
        <end position="285"/>
    </location>
</feature>
<dbReference type="InterPro" id="IPR018114">
    <property type="entry name" value="TRYPSIN_HIS"/>
</dbReference>
<evidence type="ECO:0000313" key="11">
    <source>
        <dbReference type="EMBL" id="KAL1398098.1"/>
    </source>
</evidence>
<dbReference type="EMBL" id="JBEHCU010006026">
    <property type="protein sequence ID" value="KAL1398098.1"/>
    <property type="molecule type" value="Genomic_DNA"/>
</dbReference>
<evidence type="ECO:0000256" key="4">
    <source>
        <dbReference type="ARBA" id="ARBA00022729"/>
    </source>
</evidence>
<dbReference type="CDD" id="cd00190">
    <property type="entry name" value="Tryp_SPc"/>
    <property type="match status" value="1"/>
</dbReference>
<dbReference type="InterPro" id="IPR043504">
    <property type="entry name" value="Peptidase_S1_PA_chymotrypsin"/>
</dbReference>
<organism evidence="11 12">
    <name type="scientific">Culex pipiens pipiens</name>
    <name type="common">Northern house mosquito</name>
    <dbReference type="NCBI Taxonomy" id="38569"/>
    <lineage>
        <taxon>Eukaryota</taxon>
        <taxon>Metazoa</taxon>
        <taxon>Ecdysozoa</taxon>
        <taxon>Arthropoda</taxon>
        <taxon>Hexapoda</taxon>
        <taxon>Insecta</taxon>
        <taxon>Pterygota</taxon>
        <taxon>Neoptera</taxon>
        <taxon>Endopterygota</taxon>
        <taxon>Diptera</taxon>
        <taxon>Nematocera</taxon>
        <taxon>Culicoidea</taxon>
        <taxon>Culicidae</taxon>
        <taxon>Culicinae</taxon>
        <taxon>Culicini</taxon>
        <taxon>Culex</taxon>
        <taxon>Culex</taxon>
    </lineage>
</organism>
<evidence type="ECO:0000256" key="9">
    <source>
        <dbReference type="RuleBase" id="RU363034"/>
    </source>
</evidence>
<keyword evidence="9" id="KW-0720">Serine protease</keyword>
<name>A0ABD1DEU5_CULPP</name>
<dbReference type="PRINTS" id="PR00722">
    <property type="entry name" value="CHYMOTRYPSIN"/>
</dbReference>
<sequence>MSPKLLLDISGQEFKECSEYRQLRLVTKPLIRYTTCSDGTPQAAKSAQSGEFPHYALLGWFRANSATDRLNFRCGGALISERFVLTAAHCLKKGRPDVVRLGSISSDANFNNQTDFRVESVKRHEKHRMDKSYHDIALIKLERDVAFSYRIRPACVWTELELNDSTVISSGFSTTDPEANGPSKTMQKTSLDLLDKQSCQAQFSGDRKLFRGIASDQLCVGSVAHRSDACRGDSGGPLVVRTEGSGCLAHVVALSSSGTACGVGNSAAVCTRVAAYRDWIERIVWPTPDEGENFKIN</sequence>
<evidence type="ECO:0000256" key="3">
    <source>
        <dbReference type="ARBA" id="ARBA00022588"/>
    </source>
</evidence>
<proteinExistence type="inferred from homology"/>